<evidence type="ECO:0000256" key="1">
    <source>
        <dbReference type="ARBA" id="ARBA00008987"/>
    </source>
</evidence>
<feature type="active site" description="Nucleophile" evidence="8">
    <location>
        <position position="33"/>
    </location>
</feature>
<evidence type="ECO:0000256" key="4">
    <source>
        <dbReference type="ARBA" id="ARBA00023157"/>
    </source>
</evidence>
<evidence type="ECO:0000313" key="12">
    <source>
        <dbReference type="Proteomes" id="UP000178724"/>
    </source>
</evidence>
<feature type="site" description="Contributes to redox potential value" evidence="8">
    <location>
        <position position="31"/>
    </location>
</feature>
<dbReference type="EMBL" id="METM01000029">
    <property type="protein sequence ID" value="OGB89171.1"/>
    <property type="molecule type" value="Genomic_DNA"/>
</dbReference>
<evidence type="ECO:0000256" key="9">
    <source>
        <dbReference type="PIRSR" id="PIRSR000077-4"/>
    </source>
</evidence>
<evidence type="ECO:0000256" key="6">
    <source>
        <dbReference type="NCBIfam" id="TIGR01068"/>
    </source>
</evidence>
<dbReference type="AlphaFoldDB" id="A0A1F4PZS0"/>
<evidence type="ECO:0000256" key="8">
    <source>
        <dbReference type="PIRSR" id="PIRSR000077-1"/>
    </source>
</evidence>
<dbReference type="PROSITE" id="PS00194">
    <property type="entry name" value="THIOREDOXIN_1"/>
    <property type="match status" value="1"/>
</dbReference>
<dbReference type="CDD" id="cd02947">
    <property type="entry name" value="TRX_family"/>
    <property type="match status" value="1"/>
</dbReference>
<feature type="site" description="Deprotonates C-terminal active site Cys" evidence="8">
    <location>
        <position position="24"/>
    </location>
</feature>
<dbReference type="FunFam" id="3.40.30.10:FF:000001">
    <property type="entry name" value="Thioredoxin"/>
    <property type="match status" value="1"/>
</dbReference>
<comment type="similarity">
    <text evidence="1 7">Belongs to the thioredoxin family.</text>
</comment>
<comment type="caution">
    <text evidence="11">The sequence shown here is derived from an EMBL/GenBank/DDBJ whole genome shotgun (WGS) entry which is preliminary data.</text>
</comment>
<accession>A0A1F4PZS0</accession>
<dbReference type="PANTHER" id="PTHR45663">
    <property type="entry name" value="GEO12009P1"/>
    <property type="match status" value="1"/>
</dbReference>
<evidence type="ECO:0000256" key="2">
    <source>
        <dbReference type="ARBA" id="ARBA00022448"/>
    </source>
</evidence>
<dbReference type="PANTHER" id="PTHR45663:SF11">
    <property type="entry name" value="GEO12009P1"/>
    <property type="match status" value="1"/>
</dbReference>
<evidence type="ECO:0000256" key="7">
    <source>
        <dbReference type="PIRNR" id="PIRNR000077"/>
    </source>
</evidence>
<dbReference type="InterPro" id="IPR036249">
    <property type="entry name" value="Thioredoxin-like_sf"/>
</dbReference>
<keyword evidence="3" id="KW-0249">Electron transport</keyword>
<dbReference type="GO" id="GO:0045454">
    <property type="term" value="P:cell redox homeostasis"/>
    <property type="evidence" value="ECO:0007669"/>
    <property type="project" value="TreeGrafter"/>
</dbReference>
<feature type="disulfide bond" description="Redox-active" evidence="9">
    <location>
        <begin position="30"/>
        <end position="33"/>
    </location>
</feature>
<dbReference type="GO" id="GO:0015035">
    <property type="term" value="F:protein-disulfide reductase activity"/>
    <property type="evidence" value="ECO:0007669"/>
    <property type="project" value="UniProtKB-UniRule"/>
</dbReference>
<keyword evidence="4 9" id="KW-1015">Disulfide bond</keyword>
<dbReference type="PRINTS" id="PR00421">
    <property type="entry name" value="THIOREDOXIN"/>
</dbReference>
<name>A0A1F4PZS0_UNCSA</name>
<feature type="active site" description="Nucleophile" evidence="8">
    <location>
        <position position="30"/>
    </location>
</feature>
<organism evidence="11 12">
    <name type="scientific">candidate division WOR-1 bacterium RIFCSPHIGHO2_01_FULL_53_15</name>
    <dbReference type="NCBI Taxonomy" id="1802564"/>
    <lineage>
        <taxon>Bacteria</taxon>
        <taxon>Bacillati</taxon>
        <taxon>Saganbacteria</taxon>
    </lineage>
</organism>
<feature type="site" description="Contributes to redox potential value" evidence="8">
    <location>
        <position position="32"/>
    </location>
</feature>
<dbReference type="Pfam" id="PF00085">
    <property type="entry name" value="Thioredoxin"/>
    <property type="match status" value="1"/>
</dbReference>
<dbReference type="InterPro" id="IPR013766">
    <property type="entry name" value="Thioredoxin_domain"/>
</dbReference>
<keyword evidence="5 9" id="KW-0676">Redox-active center</keyword>
<dbReference type="Gene3D" id="3.40.30.10">
    <property type="entry name" value="Glutaredoxin"/>
    <property type="match status" value="1"/>
</dbReference>
<evidence type="ECO:0000256" key="3">
    <source>
        <dbReference type="ARBA" id="ARBA00022982"/>
    </source>
</evidence>
<dbReference type="SUPFAM" id="SSF52833">
    <property type="entry name" value="Thioredoxin-like"/>
    <property type="match status" value="1"/>
</dbReference>
<dbReference type="Proteomes" id="UP000178724">
    <property type="component" value="Unassembled WGS sequence"/>
</dbReference>
<dbReference type="PIRSF" id="PIRSF000077">
    <property type="entry name" value="Thioredoxin"/>
    <property type="match status" value="1"/>
</dbReference>
<dbReference type="InterPro" id="IPR017937">
    <property type="entry name" value="Thioredoxin_CS"/>
</dbReference>
<keyword evidence="2" id="KW-0813">Transport</keyword>
<evidence type="ECO:0000313" key="11">
    <source>
        <dbReference type="EMBL" id="OGB89171.1"/>
    </source>
</evidence>
<dbReference type="PROSITE" id="PS51352">
    <property type="entry name" value="THIOREDOXIN_2"/>
    <property type="match status" value="1"/>
</dbReference>
<sequence length="105" mass="12117">MVNEITDADFKKEIEDEKKVVFVDFWATWCGPCRMMAPVFEKMSEKYPQVKFCKVNTEENMEKASQYSVTGIPCIIVFKGGKEAERLVGFKPEAEFERSVAKYAK</sequence>
<evidence type="ECO:0000256" key="5">
    <source>
        <dbReference type="ARBA" id="ARBA00023284"/>
    </source>
</evidence>
<dbReference type="InterPro" id="IPR005746">
    <property type="entry name" value="Thioredoxin"/>
</dbReference>
<protein>
    <recommendedName>
        <fullName evidence="6 7">Thioredoxin</fullName>
    </recommendedName>
</protein>
<proteinExistence type="inferred from homology"/>
<feature type="domain" description="Thioredoxin" evidence="10">
    <location>
        <begin position="1"/>
        <end position="105"/>
    </location>
</feature>
<gene>
    <name evidence="11" type="ORF">A2625_02490</name>
</gene>
<reference evidence="11 12" key="1">
    <citation type="journal article" date="2016" name="Nat. Commun.">
        <title>Thousands of microbial genomes shed light on interconnected biogeochemical processes in an aquifer system.</title>
        <authorList>
            <person name="Anantharaman K."/>
            <person name="Brown C.T."/>
            <person name="Hug L.A."/>
            <person name="Sharon I."/>
            <person name="Castelle C.J."/>
            <person name="Probst A.J."/>
            <person name="Thomas B.C."/>
            <person name="Singh A."/>
            <person name="Wilkins M.J."/>
            <person name="Karaoz U."/>
            <person name="Brodie E.L."/>
            <person name="Williams K.H."/>
            <person name="Hubbard S.S."/>
            <person name="Banfield J.F."/>
        </authorList>
    </citation>
    <scope>NUCLEOTIDE SEQUENCE [LARGE SCALE GENOMIC DNA]</scope>
</reference>
<dbReference type="GO" id="GO:0005829">
    <property type="term" value="C:cytosol"/>
    <property type="evidence" value="ECO:0007669"/>
    <property type="project" value="TreeGrafter"/>
</dbReference>
<evidence type="ECO:0000259" key="10">
    <source>
        <dbReference type="PROSITE" id="PS51352"/>
    </source>
</evidence>
<dbReference type="NCBIfam" id="TIGR01068">
    <property type="entry name" value="thioredoxin"/>
    <property type="match status" value="1"/>
</dbReference>